<keyword evidence="2" id="KW-1133">Transmembrane helix</keyword>
<dbReference type="AlphaFoldDB" id="A0A6P2BW84"/>
<gene>
    <name evidence="4" type="ORF">EAS64_27565</name>
</gene>
<feature type="domain" description="EamA" evidence="3">
    <location>
        <begin position="149"/>
        <end position="284"/>
    </location>
</feature>
<proteinExistence type="inferred from homology"/>
<feature type="transmembrane region" description="Helical" evidence="2">
    <location>
        <begin position="31"/>
        <end position="50"/>
    </location>
</feature>
<comment type="similarity">
    <text evidence="1">Belongs to the EamA transporter family.</text>
</comment>
<feature type="transmembrane region" description="Helical" evidence="2">
    <location>
        <begin position="145"/>
        <end position="168"/>
    </location>
</feature>
<feature type="transmembrane region" description="Helical" evidence="2">
    <location>
        <begin position="268"/>
        <end position="287"/>
    </location>
</feature>
<feature type="transmembrane region" description="Helical" evidence="2">
    <location>
        <begin position="174"/>
        <end position="196"/>
    </location>
</feature>
<feature type="transmembrane region" description="Helical" evidence="2">
    <location>
        <begin position="62"/>
        <end position="83"/>
    </location>
</feature>
<dbReference type="InterPro" id="IPR037185">
    <property type="entry name" value="EmrE-like"/>
</dbReference>
<organism evidence="4 5">
    <name type="scientific">Trebonia kvetii</name>
    <dbReference type="NCBI Taxonomy" id="2480626"/>
    <lineage>
        <taxon>Bacteria</taxon>
        <taxon>Bacillati</taxon>
        <taxon>Actinomycetota</taxon>
        <taxon>Actinomycetes</taxon>
        <taxon>Streptosporangiales</taxon>
        <taxon>Treboniaceae</taxon>
        <taxon>Trebonia</taxon>
    </lineage>
</organism>
<dbReference type="InterPro" id="IPR000620">
    <property type="entry name" value="EamA_dom"/>
</dbReference>
<feature type="transmembrane region" description="Helical" evidence="2">
    <location>
        <begin position="208"/>
        <end position="227"/>
    </location>
</feature>
<evidence type="ECO:0000313" key="5">
    <source>
        <dbReference type="Proteomes" id="UP000460272"/>
    </source>
</evidence>
<sequence length="289" mass="28194">MNAIWLGALAAAAWGAADYFGGASGERTPVFVVVAVSELLGLGLLIPVLLARGAPPPPATSLLLAAIAGAAVTLELSLIYLALSRGEGFITAPVSALGAAAATAAGLIAGEPLGMLVAAGLVCALVGGGVSAWTSDGAGPRGGPLRSAALCGGAAAGVATMLITLHTASEADPYWATAVEHASTGLCAFLIVLATGRGRHRGPRRRRLPELTAIPVLSLVAFAGAGGDLAYATASQGGALTVLSAVSSLYPVATIALGVAIRRLRPTPIQVAGIALALVGAAVLGFATG</sequence>
<feature type="transmembrane region" description="Helical" evidence="2">
    <location>
        <begin position="113"/>
        <end position="133"/>
    </location>
</feature>
<dbReference type="Proteomes" id="UP000460272">
    <property type="component" value="Unassembled WGS sequence"/>
</dbReference>
<dbReference type="SUPFAM" id="SSF103481">
    <property type="entry name" value="Multidrug resistance efflux transporter EmrE"/>
    <property type="match status" value="2"/>
</dbReference>
<evidence type="ECO:0000256" key="2">
    <source>
        <dbReference type="SAM" id="Phobius"/>
    </source>
</evidence>
<reference evidence="4 5" key="1">
    <citation type="submission" date="2018-11" db="EMBL/GenBank/DDBJ databases">
        <title>Trebonia kvetii gen.nov., sp.nov., a novel acidophilic actinobacterium, and proposal of the new actinobacterial family Treboniaceae fam. nov.</title>
        <authorList>
            <person name="Rapoport D."/>
            <person name="Sagova-Mareckova M."/>
            <person name="Sedlacek I."/>
            <person name="Provaznik J."/>
            <person name="Kralova S."/>
            <person name="Pavlinic D."/>
            <person name="Benes V."/>
            <person name="Kopecky J."/>
        </authorList>
    </citation>
    <scope>NUCLEOTIDE SEQUENCE [LARGE SCALE GENOMIC DNA]</scope>
    <source>
        <strain evidence="4 5">15Tr583</strain>
    </source>
</reference>
<name>A0A6P2BW84_9ACTN</name>
<accession>A0A6P2BW84</accession>
<keyword evidence="2" id="KW-0812">Transmembrane</keyword>
<dbReference type="EMBL" id="RPFW01000005">
    <property type="protein sequence ID" value="TVZ02541.1"/>
    <property type="molecule type" value="Genomic_DNA"/>
</dbReference>
<feature type="transmembrane region" description="Helical" evidence="2">
    <location>
        <begin position="239"/>
        <end position="261"/>
    </location>
</feature>
<keyword evidence="2" id="KW-0472">Membrane</keyword>
<dbReference type="RefSeq" id="WP_145857654.1">
    <property type="nucleotide sequence ID" value="NZ_RPFW01000005.1"/>
</dbReference>
<protein>
    <recommendedName>
        <fullName evidence="3">EamA domain-containing protein</fullName>
    </recommendedName>
</protein>
<dbReference type="GO" id="GO:0016020">
    <property type="term" value="C:membrane"/>
    <property type="evidence" value="ECO:0007669"/>
    <property type="project" value="InterPro"/>
</dbReference>
<evidence type="ECO:0000259" key="3">
    <source>
        <dbReference type="Pfam" id="PF00892"/>
    </source>
</evidence>
<comment type="caution">
    <text evidence="4">The sequence shown here is derived from an EMBL/GenBank/DDBJ whole genome shotgun (WGS) entry which is preliminary data.</text>
</comment>
<evidence type="ECO:0000256" key="1">
    <source>
        <dbReference type="ARBA" id="ARBA00007362"/>
    </source>
</evidence>
<evidence type="ECO:0000313" key="4">
    <source>
        <dbReference type="EMBL" id="TVZ02541.1"/>
    </source>
</evidence>
<keyword evidence="5" id="KW-1185">Reference proteome</keyword>
<dbReference type="Pfam" id="PF00892">
    <property type="entry name" value="EamA"/>
    <property type="match status" value="1"/>
</dbReference>